<feature type="transmembrane region" description="Helical" evidence="7">
    <location>
        <begin position="461"/>
        <end position="486"/>
    </location>
</feature>
<gene>
    <name evidence="8" type="ORF">EG68_02628</name>
</gene>
<evidence type="ECO:0000256" key="3">
    <source>
        <dbReference type="ARBA" id="ARBA00022692"/>
    </source>
</evidence>
<evidence type="ECO:0000256" key="5">
    <source>
        <dbReference type="ARBA" id="ARBA00023136"/>
    </source>
</evidence>
<evidence type="ECO:0000313" key="9">
    <source>
        <dbReference type="Proteomes" id="UP000822476"/>
    </source>
</evidence>
<reference evidence="8" key="1">
    <citation type="submission" date="2019-07" db="EMBL/GenBank/DDBJ databases">
        <title>Annotation for the trematode Paragonimus miyazaki's.</title>
        <authorList>
            <person name="Choi Y.-J."/>
        </authorList>
    </citation>
    <scope>NUCLEOTIDE SEQUENCE</scope>
    <source>
        <strain evidence="8">Japan</strain>
    </source>
</reference>
<dbReference type="PANTHER" id="PTHR11923:SF51">
    <property type="entry name" value="LYSOSOME MEMBRANE PROTEIN 2"/>
    <property type="match status" value="1"/>
</dbReference>
<comment type="caution">
    <text evidence="8">The sequence shown here is derived from an EMBL/GenBank/DDBJ whole genome shotgun (WGS) entry which is preliminary data.</text>
</comment>
<keyword evidence="5 7" id="KW-0472">Membrane</keyword>
<keyword evidence="4 7" id="KW-1133">Transmembrane helix</keyword>
<dbReference type="AlphaFoldDB" id="A0A8S9YYR4"/>
<dbReference type="EMBL" id="JTDE01000824">
    <property type="protein sequence ID" value="KAF7260265.1"/>
    <property type="molecule type" value="Genomic_DNA"/>
</dbReference>
<proteinExistence type="inferred from homology"/>
<evidence type="ECO:0000256" key="1">
    <source>
        <dbReference type="ARBA" id="ARBA00004370"/>
    </source>
</evidence>
<keyword evidence="3 7" id="KW-0812">Transmembrane</keyword>
<accession>A0A8S9YYR4</accession>
<dbReference type="PANTHER" id="PTHR11923">
    <property type="entry name" value="SCAVENGER RECEPTOR CLASS B TYPE-1 SR-B1"/>
    <property type="match status" value="1"/>
</dbReference>
<dbReference type="Proteomes" id="UP000822476">
    <property type="component" value="Unassembled WGS sequence"/>
</dbReference>
<organism evidence="8 9">
    <name type="scientific">Paragonimus skrjabini miyazakii</name>
    <dbReference type="NCBI Taxonomy" id="59628"/>
    <lineage>
        <taxon>Eukaryota</taxon>
        <taxon>Metazoa</taxon>
        <taxon>Spiralia</taxon>
        <taxon>Lophotrochozoa</taxon>
        <taxon>Platyhelminthes</taxon>
        <taxon>Trematoda</taxon>
        <taxon>Digenea</taxon>
        <taxon>Plagiorchiida</taxon>
        <taxon>Troglotremata</taxon>
        <taxon>Troglotrematidae</taxon>
        <taxon>Paragonimus</taxon>
    </lineage>
</organism>
<comment type="similarity">
    <text evidence="2">Belongs to the CD36 family.</text>
</comment>
<dbReference type="GO" id="GO:0005044">
    <property type="term" value="F:scavenger receptor activity"/>
    <property type="evidence" value="ECO:0007669"/>
    <property type="project" value="TreeGrafter"/>
</dbReference>
<dbReference type="Pfam" id="PF01130">
    <property type="entry name" value="CD36"/>
    <property type="match status" value="1"/>
</dbReference>
<comment type="subcellular location">
    <subcellularLocation>
        <location evidence="1">Membrane</location>
    </subcellularLocation>
</comment>
<keyword evidence="9" id="KW-1185">Reference proteome</keyword>
<evidence type="ECO:0000256" key="7">
    <source>
        <dbReference type="SAM" id="Phobius"/>
    </source>
</evidence>
<evidence type="ECO:0000256" key="4">
    <source>
        <dbReference type="ARBA" id="ARBA00022989"/>
    </source>
</evidence>
<evidence type="ECO:0000256" key="6">
    <source>
        <dbReference type="ARBA" id="ARBA00023180"/>
    </source>
</evidence>
<dbReference type="GO" id="GO:0016020">
    <property type="term" value="C:membrane"/>
    <property type="evidence" value="ECO:0007669"/>
    <property type="project" value="UniProtKB-SubCell"/>
</dbReference>
<dbReference type="PRINTS" id="PR01609">
    <property type="entry name" value="CD36FAMILY"/>
</dbReference>
<dbReference type="InterPro" id="IPR002159">
    <property type="entry name" value="CD36_fam"/>
</dbReference>
<dbReference type="GO" id="GO:0005737">
    <property type="term" value="C:cytoplasm"/>
    <property type="evidence" value="ECO:0007669"/>
    <property type="project" value="TreeGrafter"/>
</dbReference>
<evidence type="ECO:0000256" key="2">
    <source>
        <dbReference type="ARBA" id="ARBA00010532"/>
    </source>
</evidence>
<protein>
    <submittedName>
        <fullName evidence="8">Uncharacterized protein</fullName>
    </submittedName>
</protein>
<sequence>MLTCWEVNSTPPAGSSVLNCKEVSFIHKMLRIRRAKLLKIVLAALIAIFVIITMTLLGITMSFQEIFLKILYQNLVYAPGSKFFEVWNASDVSKVKFMAYVYNLTNSQEVLNGGRLNFEEIGPFVYDEHITRINTHLSEENPPKRIRFSHRHVFVFSRASSVGSTYETKIIAPNMQYMHFGGTGQHPFVTYTVDELLWNNRYTVLGFNVANFGLFASRNNSITKPITLDTGVENIRNVGKVLELNGKRRHNLFKQDEADMVGGFQAERLSPGLEVGTSVKLLISSVCRSVRAYAVNKTSSVHRSDVELVVFSGMLPGTSDPSTNWEERIYCNPKEACPPKGLVSFKKCLQKDGGNLDLYASLPRFLNADARIVKNMDGIPEPNEKEHGSYIHVEPLTGLTLEGLERIQLNILMANKNKDYQSMKGPYYMPIVWYIRENIADKATMDAFKTQILDARTNTAFAIQLACGLFGMMSVFWAVILAVLCLRTRKQAEEEEQLTSVVKCTTFSLGNYESGTPDVESVETSSILSDET</sequence>
<keyword evidence="6" id="KW-0325">Glycoprotein</keyword>
<name>A0A8S9YYR4_9TREM</name>
<evidence type="ECO:0000313" key="8">
    <source>
        <dbReference type="EMBL" id="KAF7260265.1"/>
    </source>
</evidence>
<feature type="transmembrane region" description="Helical" evidence="7">
    <location>
        <begin position="37"/>
        <end position="59"/>
    </location>
</feature>
<dbReference type="OrthoDB" id="18585at2759"/>